<dbReference type="VEuPathDB" id="FungiDB:PV09_02493"/>
<proteinExistence type="predicted"/>
<dbReference type="STRING" id="253628.A0A0D2AIS9"/>
<dbReference type="SUPFAM" id="SSF57701">
    <property type="entry name" value="Zn2/Cys6 DNA-binding domain"/>
    <property type="match status" value="1"/>
</dbReference>
<name>A0A0D2AIS9_9PEZI</name>
<organism evidence="4 5">
    <name type="scientific">Verruconis gallopava</name>
    <dbReference type="NCBI Taxonomy" id="253628"/>
    <lineage>
        <taxon>Eukaryota</taxon>
        <taxon>Fungi</taxon>
        <taxon>Dikarya</taxon>
        <taxon>Ascomycota</taxon>
        <taxon>Pezizomycotina</taxon>
        <taxon>Dothideomycetes</taxon>
        <taxon>Pleosporomycetidae</taxon>
        <taxon>Venturiales</taxon>
        <taxon>Sympoventuriaceae</taxon>
        <taxon>Verruconis</taxon>
    </lineage>
</organism>
<dbReference type="EMBL" id="KN847534">
    <property type="protein sequence ID" value="KIW06813.1"/>
    <property type="molecule type" value="Genomic_DNA"/>
</dbReference>
<evidence type="ECO:0000313" key="4">
    <source>
        <dbReference type="EMBL" id="KIW06813.1"/>
    </source>
</evidence>
<evidence type="ECO:0000256" key="2">
    <source>
        <dbReference type="SAM" id="MobiDB-lite"/>
    </source>
</evidence>
<evidence type="ECO:0000256" key="1">
    <source>
        <dbReference type="ARBA" id="ARBA00023242"/>
    </source>
</evidence>
<dbReference type="InterPro" id="IPR053187">
    <property type="entry name" value="Notoamide_regulator"/>
</dbReference>
<reference evidence="4 5" key="1">
    <citation type="submission" date="2015-01" db="EMBL/GenBank/DDBJ databases">
        <title>The Genome Sequence of Ochroconis gallopava CBS43764.</title>
        <authorList>
            <consortium name="The Broad Institute Genomics Platform"/>
            <person name="Cuomo C."/>
            <person name="de Hoog S."/>
            <person name="Gorbushina A."/>
            <person name="Stielow B."/>
            <person name="Teixiera M."/>
            <person name="Abouelleil A."/>
            <person name="Chapman S.B."/>
            <person name="Priest M."/>
            <person name="Young S.K."/>
            <person name="Wortman J."/>
            <person name="Nusbaum C."/>
            <person name="Birren B."/>
        </authorList>
    </citation>
    <scope>NUCLEOTIDE SEQUENCE [LARGE SCALE GENOMIC DNA]</scope>
    <source>
        <strain evidence="4 5">CBS 43764</strain>
    </source>
</reference>
<dbReference type="InterPro" id="IPR001138">
    <property type="entry name" value="Zn2Cys6_DnaBD"/>
</dbReference>
<evidence type="ECO:0000313" key="5">
    <source>
        <dbReference type="Proteomes" id="UP000053259"/>
    </source>
</evidence>
<dbReference type="PANTHER" id="PTHR47256">
    <property type="entry name" value="ZN(II)2CYS6 TRANSCRIPTION FACTOR (EUROFUNG)-RELATED"/>
    <property type="match status" value="1"/>
</dbReference>
<feature type="region of interest" description="Disordered" evidence="2">
    <location>
        <begin position="1"/>
        <end position="47"/>
    </location>
</feature>
<feature type="compositionally biased region" description="Polar residues" evidence="2">
    <location>
        <begin position="215"/>
        <end position="224"/>
    </location>
</feature>
<dbReference type="AlphaFoldDB" id="A0A0D2AIS9"/>
<dbReference type="GeneID" id="27310466"/>
<dbReference type="RefSeq" id="XP_016216682.1">
    <property type="nucleotide sequence ID" value="XM_016355546.1"/>
</dbReference>
<dbReference type="GO" id="GO:0000981">
    <property type="term" value="F:DNA-binding transcription factor activity, RNA polymerase II-specific"/>
    <property type="evidence" value="ECO:0007669"/>
    <property type="project" value="InterPro"/>
</dbReference>
<keyword evidence="1" id="KW-0539">Nucleus</keyword>
<dbReference type="CDD" id="cd00067">
    <property type="entry name" value="GAL4"/>
    <property type="match status" value="1"/>
</dbReference>
<dbReference type="PROSITE" id="PS50048">
    <property type="entry name" value="ZN2_CY6_FUNGAL_2"/>
    <property type="match status" value="1"/>
</dbReference>
<sequence>MSNRYQQQHRANKPLLPATDPRDPEYGDEGSSSAGGAAGRQPKRSKVTAVACQPCQKRKSKCDGLRPICSSCQQKGRTDCVYDSSSDLRRTSALKQRIENLQQEVSDLKDILLALCTAYSSGAGDSLLALVHQNIGGGDFSRVPELAQLLRASESLNSTSRLHMAHGSFGQTNTSFDRFQQEPQGFDVEYHGIVQGNVQQSSAIDGQHDWDAHKASQQVESNPQDYRPGYMYHP</sequence>
<dbReference type="Gene3D" id="4.10.240.10">
    <property type="entry name" value="Zn(2)-C6 fungal-type DNA-binding domain"/>
    <property type="match status" value="1"/>
</dbReference>
<dbReference type="Proteomes" id="UP000053259">
    <property type="component" value="Unassembled WGS sequence"/>
</dbReference>
<feature type="region of interest" description="Disordered" evidence="2">
    <location>
        <begin position="210"/>
        <end position="234"/>
    </location>
</feature>
<gene>
    <name evidence="4" type="ORF">PV09_02493</name>
</gene>
<dbReference type="PANTHER" id="PTHR47256:SF1">
    <property type="entry name" value="ZN(II)2CYS6 TRANSCRIPTION FACTOR (EUROFUNG)"/>
    <property type="match status" value="1"/>
</dbReference>
<dbReference type="OrthoDB" id="10261408at2759"/>
<protein>
    <recommendedName>
        <fullName evidence="3">Zn(2)-C6 fungal-type domain-containing protein</fullName>
    </recommendedName>
</protein>
<dbReference type="HOGENOM" id="CLU_1185816_0_0_1"/>
<accession>A0A0D2AIS9</accession>
<keyword evidence="5" id="KW-1185">Reference proteome</keyword>
<dbReference type="GO" id="GO:0008270">
    <property type="term" value="F:zinc ion binding"/>
    <property type="evidence" value="ECO:0007669"/>
    <property type="project" value="InterPro"/>
</dbReference>
<feature type="domain" description="Zn(2)-C6 fungal-type" evidence="3">
    <location>
        <begin position="51"/>
        <end position="82"/>
    </location>
</feature>
<evidence type="ECO:0000259" key="3">
    <source>
        <dbReference type="PROSITE" id="PS50048"/>
    </source>
</evidence>
<dbReference type="InterPro" id="IPR036864">
    <property type="entry name" value="Zn2-C6_fun-type_DNA-bd_sf"/>
</dbReference>
<dbReference type="Pfam" id="PF00172">
    <property type="entry name" value="Zn_clus"/>
    <property type="match status" value="1"/>
</dbReference>
<dbReference type="InParanoid" id="A0A0D2AIS9"/>
<dbReference type="SMART" id="SM00066">
    <property type="entry name" value="GAL4"/>
    <property type="match status" value="1"/>
</dbReference>